<protein>
    <recommendedName>
        <fullName evidence="4">DUF2336 domain-containing protein</fullName>
    </recommendedName>
</protein>
<name>A0ABT0CLA5_9HYPH</name>
<proteinExistence type="predicted"/>
<feature type="region of interest" description="Disordered" evidence="1">
    <location>
        <begin position="431"/>
        <end position="495"/>
    </location>
</feature>
<organism evidence="2 3">
    <name type="scientific">Shinella sedimenti</name>
    <dbReference type="NCBI Taxonomy" id="2919913"/>
    <lineage>
        <taxon>Bacteria</taxon>
        <taxon>Pseudomonadati</taxon>
        <taxon>Pseudomonadota</taxon>
        <taxon>Alphaproteobacteria</taxon>
        <taxon>Hyphomicrobiales</taxon>
        <taxon>Rhizobiaceae</taxon>
        <taxon>Shinella</taxon>
    </lineage>
</organism>
<reference evidence="2 3" key="1">
    <citation type="submission" date="2022-02" db="EMBL/GenBank/DDBJ databases">
        <title>Shinella B3.7 sp. nov., isolated from Sediment (Zhairuo Island).</title>
        <authorList>
            <person name="Chen G."/>
        </authorList>
    </citation>
    <scope>NUCLEOTIDE SEQUENCE [LARGE SCALE GENOMIC DNA]</scope>
    <source>
        <strain evidence="2 3">B3.7</strain>
    </source>
</reference>
<feature type="region of interest" description="Disordered" evidence="1">
    <location>
        <begin position="351"/>
        <end position="401"/>
    </location>
</feature>
<accession>A0ABT0CLA5</accession>
<keyword evidence="3" id="KW-1185">Reference proteome</keyword>
<evidence type="ECO:0000256" key="1">
    <source>
        <dbReference type="SAM" id="MobiDB-lite"/>
    </source>
</evidence>
<dbReference type="EMBL" id="JAKVIN010000003">
    <property type="protein sequence ID" value="MCJ8149384.1"/>
    <property type="molecule type" value="Genomic_DNA"/>
</dbReference>
<feature type="region of interest" description="Disordered" evidence="1">
    <location>
        <begin position="1"/>
        <end position="25"/>
    </location>
</feature>
<feature type="compositionally biased region" description="Polar residues" evidence="1">
    <location>
        <begin position="371"/>
        <end position="381"/>
    </location>
</feature>
<dbReference type="RefSeq" id="WP_241600324.1">
    <property type="nucleotide sequence ID" value="NZ_JAKVIN010000003.1"/>
</dbReference>
<gene>
    <name evidence="2" type="ORF">MKI86_09585</name>
</gene>
<feature type="region of interest" description="Disordered" evidence="1">
    <location>
        <begin position="203"/>
        <end position="284"/>
    </location>
</feature>
<evidence type="ECO:0008006" key="4">
    <source>
        <dbReference type="Google" id="ProtNLM"/>
    </source>
</evidence>
<feature type="compositionally biased region" description="Basic and acidic residues" evidence="1">
    <location>
        <begin position="483"/>
        <end position="492"/>
    </location>
</feature>
<dbReference type="Proteomes" id="UP001201844">
    <property type="component" value="Unassembled WGS sequence"/>
</dbReference>
<evidence type="ECO:0000313" key="2">
    <source>
        <dbReference type="EMBL" id="MCJ8149384.1"/>
    </source>
</evidence>
<evidence type="ECO:0000313" key="3">
    <source>
        <dbReference type="Proteomes" id="UP001201844"/>
    </source>
</evidence>
<feature type="compositionally biased region" description="Polar residues" evidence="1">
    <location>
        <begin position="208"/>
        <end position="225"/>
    </location>
</feature>
<feature type="compositionally biased region" description="Acidic residues" evidence="1">
    <location>
        <begin position="431"/>
        <end position="457"/>
    </location>
</feature>
<sequence length="513" mass="54165">MLPRVAPMTGTAQSSPALQAGVSSDAVARPQPSAATLANLRADVLLRLIETMLKHMPPAADPNAGRDLLETLLAALKTAPGREGENGRKLADLLAKLPRELRPAVEKLINTVLSSMPTRTLMEIVRNPNGPDAQKLATIIAANVNTAALSTPANDRQPRPMGLTAQQLAAVARQGTPQLADPTAGDVRALQAALKRVFDLDTGKPRAVSSQTGDADTGRQPTTAATRLPADPGSVPKAENRPPVSAGRAATGQPVDAIEAAPRHMGDAEEVETTAPATRRGDPAGRAQLAVGQVLARSVLQAVARDIPSALLMQAVTQLMETLSPEEANFLRALLDRPLDTAAEQRAALATADLPEEAAEGAVKTGKPGTETAQQPASLPQSADDDGKPLPLPQSREAAQAAIAEATPERLLTALPLREGVPVAFVPYLPAEDETEWRDEREPEQEEEEAAEENGTEGEDHSGQEPMADAEGETGDDEPESPDMARRREKTADMVGVIEPGLVFYQKLGEYWT</sequence>
<feature type="compositionally biased region" description="Acidic residues" evidence="1">
    <location>
        <begin position="468"/>
        <end position="481"/>
    </location>
</feature>
<comment type="caution">
    <text evidence="2">The sequence shown here is derived from an EMBL/GenBank/DDBJ whole genome shotgun (WGS) entry which is preliminary data.</text>
</comment>